<dbReference type="SMART" id="SM01002">
    <property type="entry name" value="AlaDh_PNT_C"/>
    <property type="match status" value="1"/>
</dbReference>
<dbReference type="NCBIfam" id="NF006942">
    <property type="entry name" value="PRK09424.1"/>
    <property type="match status" value="1"/>
</dbReference>
<dbReference type="SMART" id="SM01003">
    <property type="entry name" value="AlaDh_PNT_N"/>
    <property type="match status" value="1"/>
</dbReference>
<dbReference type="FunFam" id="3.40.50.720:FF:000188">
    <property type="entry name" value="NAD(P) transhydrogenase alpha subunit 1"/>
    <property type="match status" value="1"/>
</dbReference>
<dbReference type="AlphaFoldDB" id="A0A1G7LPV9"/>
<evidence type="ECO:0000259" key="16">
    <source>
        <dbReference type="SMART" id="SM01003"/>
    </source>
</evidence>
<dbReference type="EC" id="7.1.1.1" evidence="3"/>
<dbReference type="SUPFAM" id="SSF51735">
    <property type="entry name" value="NAD(P)-binding Rossmann-fold domains"/>
    <property type="match status" value="1"/>
</dbReference>
<comment type="catalytic activity">
    <reaction evidence="8">
        <text>NAD(+) + NADPH + H(+)(in) = NADH + NADP(+) + H(+)(out)</text>
        <dbReference type="Rhea" id="RHEA:47992"/>
        <dbReference type="ChEBI" id="CHEBI:15378"/>
        <dbReference type="ChEBI" id="CHEBI:57540"/>
        <dbReference type="ChEBI" id="CHEBI:57783"/>
        <dbReference type="ChEBI" id="CHEBI:57945"/>
        <dbReference type="ChEBI" id="CHEBI:58349"/>
        <dbReference type="EC" id="7.1.1.1"/>
    </reaction>
</comment>
<dbReference type="Gene3D" id="3.40.50.720">
    <property type="entry name" value="NAD(P)-binding Rossmann-like Domain"/>
    <property type="match status" value="2"/>
</dbReference>
<dbReference type="InterPro" id="IPR008143">
    <property type="entry name" value="Ala_DH/PNT_CS2"/>
</dbReference>
<dbReference type="InterPro" id="IPR007698">
    <property type="entry name" value="AlaDH/PNT_NAD(H)-bd"/>
</dbReference>
<gene>
    <name evidence="17" type="ORF">SAMN05216241_101333</name>
</gene>
<keyword evidence="7" id="KW-0520">NAD</keyword>
<dbReference type="GO" id="GO:0005886">
    <property type="term" value="C:plasma membrane"/>
    <property type="evidence" value="ECO:0007669"/>
    <property type="project" value="TreeGrafter"/>
</dbReference>
<feature type="domain" description="Alanine dehydrogenase/pyridine nucleotide transhydrogenase NAD(H)-binding" evidence="15">
    <location>
        <begin position="158"/>
        <end position="324"/>
    </location>
</feature>
<dbReference type="GO" id="GO:0016491">
    <property type="term" value="F:oxidoreductase activity"/>
    <property type="evidence" value="ECO:0007669"/>
    <property type="project" value="InterPro"/>
</dbReference>
<evidence type="ECO:0000313" key="17">
    <source>
        <dbReference type="EMBL" id="SDF51525.1"/>
    </source>
</evidence>
<dbReference type="STRING" id="1082479.SAMN05216241_101333"/>
<dbReference type="PROSITE" id="PS00837">
    <property type="entry name" value="ALADH_PNT_2"/>
    <property type="match status" value="1"/>
</dbReference>
<evidence type="ECO:0000313" key="18">
    <source>
        <dbReference type="Proteomes" id="UP000199415"/>
    </source>
</evidence>
<keyword evidence="4" id="KW-0547">Nucleotide-binding</keyword>
<evidence type="ECO:0000259" key="15">
    <source>
        <dbReference type="SMART" id="SM01002"/>
    </source>
</evidence>
<evidence type="ECO:0000256" key="12">
    <source>
        <dbReference type="ARBA" id="ARBA00077863"/>
    </source>
</evidence>
<reference evidence="17 18" key="1">
    <citation type="submission" date="2016-10" db="EMBL/GenBank/DDBJ databases">
        <authorList>
            <person name="de Groot N.N."/>
        </authorList>
    </citation>
    <scope>NUCLEOTIDE SEQUENCE [LARGE SCALE GENOMIC DNA]</scope>
    <source>
        <strain evidence="17 18">DSM 25584</strain>
    </source>
</reference>
<accession>A0A1G7LPV9</accession>
<dbReference type="SUPFAM" id="SSF52283">
    <property type="entry name" value="Formate/glycerate dehydrogenase catalytic domain-like"/>
    <property type="match status" value="1"/>
</dbReference>
<evidence type="ECO:0000256" key="2">
    <source>
        <dbReference type="ARBA" id="ARBA00005689"/>
    </source>
</evidence>
<organism evidence="17 18">
    <name type="scientific">Limimonas halophila</name>
    <dbReference type="NCBI Taxonomy" id="1082479"/>
    <lineage>
        <taxon>Bacteria</taxon>
        <taxon>Pseudomonadati</taxon>
        <taxon>Pseudomonadota</taxon>
        <taxon>Alphaproteobacteria</taxon>
        <taxon>Rhodospirillales</taxon>
        <taxon>Rhodovibrionaceae</taxon>
        <taxon>Limimonas</taxon>
    </lineage>
</organism>
<evidence type="ECO:0000256" key="14">
    <source>
        <dbReference type="ARBA" id="ARBA00084087"/>
    </source>
</evidence>
<comment type="similarity">
    <text evidence="2">Belongs to the AlaDH/PNT family.</text>
</comment>
<dbReference type="GO" id="GO:0008750">
    <property type="term" value="F:proton-translocating NAD(P)+ transhydrogenase activity"/>
    <property type="evidence" value="ECO:0007669"/>
    <property type="project" value="UniProtKB-EC"/>
</dbReference>
<evidence type="ECO:0000256" key="6">
    <source>
        <dbReference type="ARBA" id="ARBA00022967"/>
    </source>
</evidence>
<dbReference type="InterPro" id="IPR007886">
    <property type="entry name" value="AlaDH/PNT_N"/>
</dbReference>
<dbReference type="CDD" id="cd05304">
    <property type="entry name" value="Rubrum_tdh"/>
    <property type="match status" value="1"/>
</dbReference>
<dbReference type="PANTHER" id="PTHR10160:SF19">
    <property type="entry name" value="PROTON-TRANSLOCATING NAD(P)(+) TRANSHYDROGENASE"/>
    <property type="match status" value="1"/>
</dbReference>
<protein>
    <recommendedName>
        <fullName evidence="10">NAD(P) transhydrogenase subunit alpha part 1</fullName>
        <ecNumber evidence="3">7.1.1.1</ecNumber>
    </recommendedName>
    <alternativeName>
        <fullName evidence="14">Nicotinamide nucleotide transhydrogenase subunit alpha 1</fullName>
    </alternativeName>
    <alternativeName>
        <fullName evidence="12">Proton-translocating transhydrogenase component 1</fullName>
    </alternativeName>
    <alternativeName>
        <fullName evidence="11">Pyridine nucleotide transhydrogenase subunit alpha 1</fullName>
    </alternativeName>
    <alternativeName>
        <fullName evidence="13">dI</fullName>
    </alternativeName>
</protein>
<dbReference type="GO" id="GO:0006740">
    <property type="term" value="P:NADPH regeneration"/>
    <property type="evidence" value="ECO:0007669"/>
    <property type="project" value="TreeGrafter"/>
</dbReference>
<keyword evidence="18" id="KW-1185">Reference proteome</keyword>
<dbReference type="OrthoDB" id="9804592at2"/>
<dbReference type="InterPro" id="IPR036291">
    <property type="entry name" value="NAD(P)-bd_dom_sf"/>
</dbReference>
<evidence type="ECO:0000256" key="3">
    <source>
        <dbReference type="ARBA" id="ARBA00012943"/>
    </source>
</evidence>
<evidence type="ECO:0000256" key="7">
    <source>
        <dbReference type="ARBA" id="ARBA00023027"/>
    </source>
</evidence>
<evidence type="ECO:0000256" key="5">
    <source>
        <dbReference type="ARBA" id="ARBA00022857"/>
    </source>
</evidence>
<dbReference type="GO" id="GO:0050661">
    <property type="term" value="F:NADP binding"/>
    <property type="evidence" value="ECO:0007669"/>
    <property type="project" value="TreeGrafter"/>
</dbReference>
<evidence type="ECO:0000256" key="10">
    <source>
        <dbReference type="ARBA" id="ARBA00071353"/>
    </source>
</evidence>
<evidence type="ECO:0000256" key="1">
    <source>
        <dbReference type="ARBA" id="ARBA00003943"/>
    </source>
</evidence>
<comment type="subunit">
    <text evidence="9">Heterotrimer of two alpha chains and a beta (PntB) chain; in Rhodospirillum, the alpha chain is made of two subunits (PntAA and PntAB) and forms a dimer.</text>
</comment>
<name>A0A1G7LPV9_9PROT</name>
<dbReference type="RefSeq" id="WP_090018363.1">
    <property type="nucleotide sequence ID" value="NZ_FNCE01000001.1"/>
</dbReference>
<feature type="domain" description="Alanine dehydrogenase/pyridine nucleotide transhydrogenase N-terminal" evidence="16">
    <location>
        <begin position="4"/>
        <end position="149"/>
    </location>
</feature>
<evidence type="ECO:0000256" key="11">
    <source>
        <dbReference type="ARBA" id="ARBA00076996"/>
    </source>
</evidence>
<comment type="function">
    <text evidence="1">The transhydrogenation between NADH and NADP is coupled to respiration and ATP hydrolysis and functions as a proton pump across the membrane.</text>
</comment>
<dbReference type="Pfam" id="PF05222">
    <property type="entry name" value="AlaDh_PNT_N"/>
    <property type="match status" value="1"/>
</dbReference>
<dbReference type="Pfam" id="PF01262">
    <property type="entry name" value="AlaDh_PNT_C"/>
    <property type="match status" value="1"/>
</dbReference>
<dbReference type="Proteomes" id="UP000199415">
    <property type="component" value="Unassembled WGS sequence"/>
</dbReference>
<sequence length="388" mass="39857">MKLAIPRERRAGETRVAAVPETVKKLLGLGLTEPQVVVETGAGAGASIPDQAFSDAGATIAQSYKETVAGADVVLKVNRPVTAGEDAEADELADLPKGAVVIAVFDVWQAGGAIQACADAGVHAFAMDLMPRITRAQAMDVLSSQANLAGYRAVIDSAHQFGRAFPLMMTAAGTVPPARVLVMGAGVAGLQAIATAGRMGASVSATDVRPAAKEQVESLAAKFVAVEDEEFKEAESAGGYAKEMSDAYKQKQAQLIAETVPKQDIVITTAQVPGRKAPQLVSAEMVASMKPGSVIADLAAGQGGNVALTEPGSVSVQHGVTILGHTNWPARIPVSASSLYARNLVSFLKLMVAEDGGLSPDGEDQLLTGTRLTGGGRIVHPDFQPSGG</sequence>
<keyword evidence="5" id="KW-0521">NADP</keyword>
<keyword evidence="6" id="KW-1278">Translocase</keyword>
<evidence type="ECO:0000256" key="4">
    <source>
        <dbReference type="ARBA" id="ARBA00022741"/>
    </source>
</evidence>
<dbReference type="PANTHER" id="PTHR10160">
    <property type="entry name" value="NAD(P) TRANSHYDROGENASE"/>
    <property type="match status" value="1"/>
</dbReference>
<evidence type="ECO:0000256" key="13">
    <source>
        <dbReference type="ARBA" id="ARBA00081682"/>
    </source>
</evidence>
<evidence type="ECO:0000256" key="8">
    <source>
        <dbReference type="ARBA" id="ARBA00048202"/>
    </source>
</evidence>
<dbReference type="EMBL" id="FNCE01000001">
    <property type="protein sequence ID" value="SDF51525.1"/>
    <property type="molecule type" value="Genomic_DNA"/>
</dbReference>
<evidence type="ECO:0000256" key="9">
    <source>
        <dbReference type="ARBA" id="ARBA00063359"/>
    </source>
</evidence>
<proteinExistence type="inferred from homology"/>